<dbReference type="Gene3D" id="3.40.50.12780">
    <property type="entry name" value="N-terminal domain of ligase-like"/>
    <property type="match status" value="1"/>
</dbReference>
<keyword evidence="4" id="KW-0576">Peroxisome</keyword>
<organism evidence="7 8">
    <name type="scientific">Pristionchus mayeri</name>
    <dbReference type="NCBI Taxonomy" id="1317129"/>
    <lineage>
        <taxon>Eukaryota</taxon>
        <taxon>Metazoa</taxon>
        <taxon>Ecdysozoa</taxon>
        <taxon>Nematoda</taxon>
        <taxon>Chromadorea</taxon>
        <taxon>Rhabditida</taxon>
        <taxon>Rhabditina</taxon>
        <taxon>Diplogasteromorpha</taxon>
        <taxon>Diplogasteroidea</taxon>
        <taxon>Neodiplogasteridae</taxon>
        <taxon>Pristionchus</taxon>
    </lineage>
</organism>
<dbReference type="AlphaFoldDB" id="A0AAN5CLI5"/>
<dbReference type="InterPro" id="IPR042099">
    <property type="entry name" value="ANL_N_sf"/>
</dbReference>
<dbReference type="Gene3D" id="3.30.300.30">
    <property type="match status" value="1"/>
</dbReference>
<dbReference type="EMBL" id="BTRK01000004">
    <property type="protein sequence ID" value="GMR46601.1"/>
    <property type="molecule type" value="Genomic_DNA"/>
</dbReference>
<feature type="domain" description="AMP-binding enzyme C-terminal" evidence="6">
    <location>
        <begin position="404"/>
        <end position="479"/>
    </location>
</feature>
<gene>
    <name evidence="7" type="ORF">PMAYCL1PPCAC_16796</name>
</gene>
<dbReference type="InterPro" id="IPR045851">
    <property type="entry name" value="AMP-bd_C_sf"/>
</dbReference>
<dbReference type="InterPro" id="IPR000873">
    <property type="entry name" value="AMP-dep_synth/lig_dom"/>
</dbReference>
<dbReference type="GO" id="GO:0005777">
    <property type="term" value="C:peroxisome"/>
    <property type="evidence" value="ECO:0007669"/>
    <property type="project" value="UniProtKB-SubCell"/>
</dbReference>
<proteinExistence type="inferred from homology"/>
<sequence length="489" mass="53909">SQALSFAAFLTSRGFAVGDRVTAALPNCIEWTVLLLGTWAAGGAVVGSSASFKLHETVYQLRDSGSYVAVVSEELLEIFVEAAKECPMVKTIVCVRYTNYPLPDGVVDFEETIRHQPLRRIVTVTLETVCIIYYTSGTSGQPKGVIHTHKSALCIVETMRSHWEREIYPALGTEQVDWYKENQIISSSCYHILGFALLNWFLIAGSTAVLMKSFDGDVYLEVVLKFKPRFLVVAPPGFAFLTKDSKGRAAPLSSVKMIMCSAAPLSRVLGDEFLVCHPNVKYIVQAYGMTEAGSMHLPLLLEEGVNAFGGVVASVYEQKIIDPSTLQPCKQGHRGEVCVRGAAQTVGYLKKPEATKELIVEEGWMHTGDIGYVDERGFLYIVDRLKELIKVNYMNQSLQVPPAEIEGILLSDHRIRDVAIVGIPDVVKGELVRAFVVREDETLSESEVQSLVTEKLAEFKRITGGVVFVDAIPKAATGKILRRVLRDQS</sequence>
<evidence type="ECO:0000256" key="2">
    <source>
        <dbReference type="ARBA" id="ARBA00006432"/>
    </source>
</evidence>
<dbReference type="InterPro" id="IPR020845">
    <property type="entry name" value="AMP-binding_CS"/>
</dbReference>
<dbReference type="SUPFAM" id="SSF56801">
    <property type="entry name" value="Acetyl-CoA synthetase-like"/>
    <property type="match status" value="1"/>
</dbReference>
<dbReference type="Proteomes" id="UP001328107">
    <property type="component" value="Unassembled WGS sequence"/>
</dbReference>
<feature type="non-terminal residue" evidence="7">
    <location>
        <position position="1"/>
    </location>
</feature>
<evidence type="ECO:0000259" key="6">
    <source>
        <dbReference type="Pfam" id="PF13193"/>
    </source>
</evidence>
<feature type="domain" description="AMP-dependent synthetase/ligase" evidence="5">
    <location>
        <begin position="2"/>
        <end position="349"/>
    </location>
</feature>
<evidence type="ECO:0008006" key="9">
    <source>
        <dbReference type="Google" id="ProtNLM"/>
    </source>
</evidence>
<evidence type="ECO:0000256" key="1">
    <source>
        <dbReference type="ARBA" id="ARBA00004275"/>
    </source>
</evidence>
<protein>
    <recommendedName>
        <fullName evidence="9">Acyl-coa synthetase</fullName>
    </recommendedName>
</protein>
<dbReference type="PANTHER" id="PTHR24096">
    <property type="entry name" value="LONG-CHAIN-FATTY-ACID--COA LIGASE"/>
    <property type="match status" value="1"/>
</dbReference>
<reference evidence="8" key="1">
    <citation type="submission" date="2022-10" db="EMBL/GenBank/DDBJ databases">
        <title>Genome assembly of Pristionchus species.</title>
        <authorList>
            <person name="Yoshida K."/>
            <person name="Sommer R.J."/>
        </authorList>
    </citation>
    <scope>NUCLEOTIDE SEQUENCE [LARGE SCALE GENOMIC DNA]</scope>
    <source>
        <strain evidence="8">RS5460</strain>
    </source>
</reference>
<dbReference type="PROSITE" id="PS00455">
    <property type="entry name" value="AMP_BINDING"/>
    <property type="match status" value="1"/>
</dbReference>
<evidence type="ECO:0000313" key="8">
    <source>
        <dbReference type="Proteomes" id="UP001328107"/>
    </source>
</evidence>
<dbReference type="Pfam" id="PF13193">
    <property type="entry name" value="AMP-binding_C"/>
    <property type="match status" value="1"/>
</dbReference>
<comment type="caution">
    <text evidence="7">The sequence shown here is derived from an EMBL/GenBank/DDBJ whole genome shotgun (WGS) entry which is preliminary data.</text>
</comment>
<accession>A0AAN5CLI5</accession>
<comment type="similarity">
    <text evidence="2">Belongs to the ATP-dependent AMP-binding enzyme family.</text>
</comment>
<dbReference type="Pfam" id="PF00501">
    <property type="entry name" value="AMP-binding"/>
    <property type="match status" value="1"/>
</dbReference>
<keyword evidence="3" id="KW-0436">Ligase</keyword>
<dbReference type="InterPro" id="IPR025110">
    <property type="entry name" value="AMP-bd_C"/>
</dbReference>
<evidence type="ECO:0000313" key="7">
    <source>
        <dbReference type="EMBL" id="GMR46601.1"/>
    </source>
</evidence>
<dbReference type="PANTHER" id="PTHR24096:SF149">
    <property type="entry name" value="AMP-BINDING DOMAIN-CONTAINING PROTEIN-RELATED"/>
    <property type="match status" value="1"/>
</dbReference>
<evidence type="ECO:0000256" key="3">
    <source>
        <dbReference type="ARBA" id="ARBA00022598"/>
    </source>
</evidence>
<evidence type="ECO:0000259" key="5">
    <source>
        <dbReference type="Pfam" id="PF00501"/>
    </source>
</evidence>
<name>A0AAN5CLI5_9BILA</name>
<comment type="subcellular location">
    <subcellularLocation>
        <location evidence="1">Peroxisome</location>
    </subcellularLocation>
</comment>
<keyword evidence="8" id="KW-1185">Reference proteome</keyword>
<evidence type="ECO:0000256" key="4">
    <source>
        <dbReference type="ARBA" id="ARBA00023140"/>
    </source>
</evidence>
<feature type="non-terminal residue" evidence="7">
    <location>
        <position position="489"/>
    </location>
</feature>
<dbReference type="GO" id="GO:0016405">
    <property type="term" value="F:CoA-ligase activity"/>
    <property type="evidence" value="ECO:0007669"/>
    <property type="project" value="TreeGrafter"/>
</dbReference>